<dbReference type="InterPro" id="IPR011990">
    <property type="entry name" value="TPR-like_helical_dom_sf"/>
</dbReference>
<evidence type="ECO:0000256" key="2">
    <source>
        <dbReference type="ARBA" id="ARBA00022737"/>
    </source>
</evidence>
<dbReference type="OrthoDB" id="185373at2759"/>
<reference evidence="4 5" key="1">
    <citation type="submission" date="2020-04" db="EMBL/GenBank/DDBJ databases">
        <title>Plant Genome Project.</title>
        <authorList>
            <person name="Zhang R.-G."/>
        </authorList>
    </citation>
    <scope>NUCLEOTIDE SEQUENCE [LARGE SCALE GENOMIC DNA]</scope>
    <source>
        <strain evidence="4">YNK0</strain>
        <tissue evidence="4">Leaf</tissue>
    </source>
</reference>
<evidence type="ECO:0000313" key="4">
    <source>
        <dbReference type="EMBL" id="KAF8403447.1"/>
    </source>
</evidence>
<accession>A0A834ZIT7</accession>
<comment type="similarity">
    <text evidence="1">Belongs to the PPR family. P subfamily.</text>
</comment>
<comment type="caution">
    <text evidence="4">The sequence shown here is derived from an EMBL/GenBank/DDBJ whole genome shotgun (WGS) entry which is preliminary data.</text>
</comment>
<dbReference type="PANTHER" id="PTHR47936:SF3">
    <property type="entry name" value="PENTACOTRIPEPTIDE-REPEAT REGION OF PRORP DOMAIN-CONTAINING PROTEIN"/>
    <property type="match status" value="1"/>
</dbReference>
<feature type="repeat" description="PPR" evidence="3">
    <location>
        <begin position="203"/>
        <end position="237"/>
    </location>
</feature>
<feature type="repeat" description="PPR" evidence="3">
    <location>
        <begin position="133"/>
        <end position="167"/>
    </location>
</feature>
<gene>
    <name evidence="4" type="ORF">HHK36_011551</name>
</gene>
<protein>
    <recommendedName>
        <fullName evidence="6">Pentatricopeptide repeat-containing protein</fullName>
    </recommendedName>
</protein>
<feature type="repeat" description="PPR" evidence="3">
    <location>
        <begin position="168"/>
        <end position="202"/>
    </location>
</feature>
<dbReference type="NCBIfam" id="TIGR00756">
    <property type="entry name" value="PPR"/>
    <property type="match status" value="7"/>
</dbReference>
<feature type="repeat" description="PPR" evidence="3">
    <location>
        <begin position="310"/>
        <end position="344"/>
    </location>
</feature>
<dbReference type="Proteomes" id="UP000655225">
    <property type="component" value="Unassembled WGS sequence"/>
</dbReference>
<keyword evidence="2" id="KW-0677">Repeat</keyword>
<dbReference type="OMA" id="FFIWAGT"/>
<evidence type="ECO:0000256" key="1">
    <source>
        <dbReference type="ARBA" id="ARBA00007626"/>
    </source>
</evidence>
<keyword evidence="5" id="KW-1185">Reference proteome</keyword>
<dbReference type="AlphaFoldDB" id="A0A834ZIT7"/>
<dbReference type="EMBL" id="JABCRI010000007">
    <property type="protein sequence ID" value="KAF8403447.1"/>
    <property type="molecule type" value="Genomic_DNA"/>
</dbReference>
<feature type="repeat" description="PPR" evidence="3">
    <location>
        <begin position="345"/>
        <end position="379"/>
    </location>
</feature>
<dbReference type="Pfam" id="PF13812">
    <property type="entry name" value="PPR_3"/>
    <property type="match status" value="1"/>
</dbReference>
<feature type="repeat" description="PPR" evidence="3">
    <location>
        <begin position="417"/>
        <end position="451"/>
    </location>
</feature>
<evidence type="ECO:0000313" key="5">
    <source>
        <dbReference type="Proteomes" id="UP000655225"/>
    </source>
</evidence>
<dbReference type="Gene3D" id="1.25.40.10">
    <property type="entry name" value="Tetratricopeptide repeat domain"/>
    <property type="match status" value="4"/>
</dbReference>
<dbReference type="PROSITE" id="PS51375">
    <property type="entry name" value="PPR"/>
    <property type="match status" value="8"/>
</dbReference>
<sequence length="480" mass="53732">MAVYSISQLLSSSSYRFKNPGFLLALRRPITSASAENYWNLLQKHGSDSNLERTLGKIRAKLDSSCVEQVLRRCSVNRSLLGLRFFIWADQQPDYKHSTWMYGKAYKLVEIDRMPQYLNDILETYRIEGCLVSIKTFKVILNLCREAKLAEEALGVLRKMAEFDCRPDTTSYNVVIRLFSEKGDMDLAMGLMKEMALIDLYPDMITYVSLIKGFCNVGRFEDAFSLFEVMRGHGCFPNVVAYSALLDGVCKSGSLERALELLGEMEKEGDIPTPNVVTYTSVIQSFCENGRSNEALNILDRMGAHGCPPNRITISTLIKGLCVEGRVVEAYKLIDKVIVDGSVSSGGCYSSFVVCLLWIKNMEEAEKLFRRMLASGVKPEGLACNSLIKEICLEGRALDGFGLYCELEKVECLSSVDTHIYSILLVGLFQQGHLLEASKLASVMVRRGIPLKAPYVDSIIDHLKKSGEKELVSRLKKIGE</sequence>
<name>A0A834ZIT7_TETSI</name>
<feature type="repeat" description="PPR" evidence="3">
    <location>
        <begin position="238"/>
        <end position="272"/>
    </location>
</feature>
<dbReference type="InterPro" id="IPR002885">
    <property type="entry name" value="PPR_rpt"/>
</dbReference>
<evidence type="ECO:0008006" key="6">
    <source>
        <dbReference type="Google" id="ProtNLM"/>
    </source>
</evidence>
<dbReference type="PANTHER" id="PTHR47936">
    <property type="entry name" value="PPR_LONG DOMAIN-CONTAINING PROTEIN"/>
    <property type="match status" value="1"/>
</dbReference>
<organism evidence="4 5">
    <name type="scientific">Tetracentron sinense</name>
    <name type="common">Spur-leaf</name>
    <dbReference type="NCBI Taxonomy" id="13715"/>
    <lineage>
        <taxon>Eukaryota</taxon>
        <taxon>Viridiplantae</taxon>
        <taxon>Streptophyta</taxon>
        <taxon>Embryophyta</taxon>
        <taxon>Tracheophyta</taxon>
        <taxon>Spermatophyta</taxon>
        <taxon>Magnoliopsida</taxon>
        <taxon>Trochodendrales</taxon>
        <taxon>Trochodendraceae</taxon>
        <taxon>Tetracentron</taxon>
    </lineage>
</organism>
<dbReference type="Pfam" id="PF13041">
    <property type="entry name" value="PPR_2"/>
    <property type="match status" value="2"/>
</dbReference>
<proteinExistence type="inferred from homology"/>
<feature type="repeat" description="PPR" evidence="3">
    <location>
        <begin position="275"/>
        <end position="309"/>
    </location>
</feature>
<evidence type="ECO:0000256" key="3">
    <source>
        <dbReference type="PROSITE-ProRule" id="PRU00708"/>
    </source>
</evidence>
<dbReference type="Pfam" id="PF01535">
    <property type="entry name" value="PPR"/>
    <property type="match status" value="2"/>
</dbReference>